<evidence type="ECO:0000313" key="3">
    <source>
        <dbReference type="Proteomes" id="UP000632195"/>
    </source>
</evidence>
<dbReference type="RefSeq" id="WP_188680613.1">
    <property type="nucleotide sequence ID" value="NZ_BMNY01000001.1"/>
</dbReference>
<reference evidence="2" key="1">
    <citation type="journal article" date="2014" name="Int. J. Syst. Evol. Microbiol.">
        <title>Complete genome sequence of Corynebacterium casei LMG S-19264T (=DSM 44701T), isolated from a smear-ripened cheese.</title>
        <authorList>
            <consortium name="US DOE Joint Genome Institute (JGI-PGF)"/>
            <person name="Walter F."/>
            <person name="Albersmeier A."/>
            <person name="Kalinowski J."/>
            <person name="Ruckert C."/>
        </authorList>
    </citation>
    <scope>NUCLEOTIDE SEQUENCE</scope>
    <source>
        <strain evidence="2">JCM 13583</strain>
    </source>
</reference>
<accession>A0AA37BR67</accession>
<protein>
    <submittedName>
        <fullName evidence="2">Uncharacterized protein</fullName>
    </submittedName>
</protein>
<name>A0AA37BR67_9ARCH</name>
<keyword evidence="1" id="KW-0812">Transmembrane</keyword>
<evidence type="ECO:0000313" key="2">
    <source>
        <dbReference type="EMBL" id="GGM72767.1"/>
    </source>
</evidence>
<sequence>MKGYETGLVFIGNFSPVFLIAYIAYLGYTATWWLLPLAFSFISNIIWIKILNEKIARETFQILDVRDIGLDVIAYFLSYSIALPAILVLPASKGLAILAVILLIVYVVSNGNKVMLFNPFLSAFGYHEYEAKTKAGSTIYVISKERLEENNSITVLKINPFIYYHERVPDTSGKDDY</sequence>
<comment type="caution">
    <text evidence="2">The sequence shown here is derived from an EMBL/GenBank/DDBJ whole genome shotgun (WGS) entry which is preliminary data.</text>
</comment>
<feature type="transmembrane region" description="Helical" evidence="1">
    <location>
        <begin position="95"/>
        <end position="112"/>
    </location>
</feature>
<keyword evidence="1" id="KW-0472">Membrane</keyword>
<keyword evidence="3" id="KW-1185">Reference proteome</keyword>
<feature type="transmembrane region" description="Helical" evidence="1">
    <location>
        <begin position="7"/>
        <end position="26"/>
    </location>
</feature>
<organism evidence="2 3">
    <name type="scientific">Thermogymnomonas acidicola</name>
    <dbReference type="NCBI Taxonomy" id="399579"/>
    <lineage>
        <taxon>Archaea</taxon>
        <taxon>Methanobacteriati</taxon>
        <taxon>Thermoplasmatota</taxon>
        <taxon>Thermoplasmata</taxon>
        <taxon>Thermoplasmatales</taxon>
        <taxon>Thermogymnomonas</taxon>
    </lineage>
</organism>
<dbReference type="AlphaFoldDB" id="A0AA37BR67"/>
<evidence type="ECO:0000256" key="1">
    <source>
        <dbReference type="SAM" id="Phobius"/>
    </source>
</evidence>
<keyword evidence="1" id="KW-1133">Transmembrane helix</keyword>
<reference evidence="2" key="2">
    <citation type="submission" date="2022-09" db="EMBL/GenBank/DDBJ databases">
        <authorList>
            <person name="Sun Q."/>
            <person name="Ohkuma M."/>
        </authorList>
    </citation>
    <scope>NUCLEOTIDE SEQUENCE</scope>
    <source>
        <strain evidence="2">JCM 13583</strain>
    </source>
</reference>
<dbReference type="EMBL" id="BMNY01000001">
    <property type="protein sequence ID" value="GGM72767.1"/>
    <property type="molecule type" value="Genomic_DNA"/>
</dbReference>
<feature type="transmembrane region" description="Helical" evidence="1">
    <location>
        <begin position="32"/>
        <end position="51"/>
    </location>
</feature>
<gene>
    <name evidence="2" type="ORF">GCM10007108_08610</name>
</gene>
<feature type="transmembrane region" description="Helical" evidence="1">
    <location>
        <begin position="72"/>
        <end position="89"/>
    </location>
</feature>
<dbReference type="Proteomes" id="UP000632195">
    <property type="component" value="Unassembled WGS sequence"/>
</dbReference>
<proteinExistence type="predicted"/>